<protein>
    <submittedName>
        <fullName evidence="1">Uncharacterized protein</fullName>
    </submittedName>
</protein>
<evidence type="ECO:0000313" key="1">
    <source>
        <dbReference type="EMBL" id="MDQ0415825.1"/>
    </source>
</evidence>
<evidence type="ECO:0000313" key="2">
    <source>
        <dbReference type="Proteomes" id="UP001242313"/>
    </source>
</evidence>
<dbReference type="EMBL" id="JAUSUN010000058">
    <property type="protein sequence ID" value="MDQ0415825.1"/>
    <property type="molecule type" value="Genomic_DNA"/>
</dbReference>
<gene>
    <name evidence="1" type="ORF">J2S25_004071</name>
</gene>
<sequence>LMTFYNVQNLTILIVLKLTDILSKNKKEAFSMLPK</sequence>
<name>A0ABU0G1K7_9BACI</name>
<comment type="caution">
    <text evidence="1">The sequence shown here is derived from an EMBL/GenBank/DDBJ whole genome shotgun (WGS) entry which is preliminary data.</text>
</comment>
<proteinExistence type="predicted"/>
<dbReference type="Proteomes" id="UP001242313">
    <property type="component" value="Unassembled WGS sequence"/>
</dbReference>
<keyword evidence="2" id="KW-1185">Reference proteome</keyword>
<reference evidence="1 2" key="1">
    <citation type="submission" date="2023-07" db="EMBL/GenBank/DDBJ databases">
        <title>Genomic Encyclopedia of Type Strains, Phase IV (KMG-IV): sequencing the most valuable type-strain genomes for metagenomic binning, comparative biology and taxonomic classification.</title>
        <authorList>
            <person name="Goeker M."/>
        </authorList>
    </citation>
    <scope>NUCLEOTIDE SEQUENCE [LARGE SCALE GENOMIC DNA]</scope>
    <source>
        <strain evidence="1 2">DSM 19598</strain>
    </source>
</reference>
<feature type="non-terminal residue" evidence="1">
    <location>
        <position position="1"/>
    </location>
</feature>
<organism evidence="1 2">
    <name type="scientific">Mesobacillus stamsii</name>
    <dbReference type="NCBI Taxonomy" id="225347"/>
    <lineage>
        <taxon>Bacteria</taxon>
        <taxon>Bacillati</taxon>
        <taxon>Bacillota</taxon>
        <taxon>Bacilli</taxon>
        <taxon>Bacillales</taxon>
        <taxon>Bacillaceae</taxon>
        <taxon>Mesobacillus</taxon>
    </lineage>
</organism>
<accession>A0ABU0G1K7</accession>